<reference evidence="1" key="2">
    <citation type="journal article" date="2015" name="Fish Shellfish Immunol.">
        <title>Early steps in the European eel (Anguilla anguilla)-Vibrio vulnificus interaction in the gills: Role of the RtxA13 toxin.</title>
        <authorList>
            <person name="Callol A."/>
            <person name="Pajuelo D."/>
            <person name="Ebbesson L."/>
            <person name="Teles M."/>
            <person name="MacKenzie S."/>
            <person name="Amaro C."/>
        </authorList>
    </citation>
    <scope>NUCLEOTIDE SEQUENCE</scope>
</reference>
<name>A0A0E9VCM9_ANGAN</name>
<evidence type="ECO:0000313" key="1">
    <source>
        <dbReference type="EMBL" id="JAH75756.1"/>
    </source>
</evidence>
<sequence>MWGYFSTIFSMLPPGKGDLSSIFSSK</sequence>
<protein>
    <submittedName>
        <fullName evidence="1">Uncharacterized protein</fullName>
    </submittedName>
</protein>
<reference evidence="1" key="1">
    <citation type="submission" date="2014-11" db="EMBL/GenBank/DDBJ databases">
        <authorList>
            <person name="Amaro Gonzalez C."/>
        </authorList>
    </citation>
    <scope>NUCLEOTIDE SEQUENCE</scope>
</reference>
<dbReference type="AlphaFoldDB" id="A0A0E9VCM9"/>
<dbReference type="EMBL" id="GBXM01032821">
    <property type="protein sequence ID" value="JAH75756.1"/>
    <property type="molecule type" value="Transcribed_RNA"/>
</dbReference>
<organism evidence="1">
    <name type="scientific">Anguilla anguilla</name>
    <name type="common">European freshwater eel</name>
    <name type="synonym">Muraena anguilla</name>
    <dbReference type="NCBI Taxonomy" id="7936"/>
    <lineage>
        <taxon>Eukaryota</taxon>
        <taxon>Metazoa</taxon>
        <taxon>Chordata</taxon>
        <taxon>Craniata</taxon>
        <taxon>Vertebrata</taxon>
        <taxon>Euteleostomi</taxon>
        <taxon>Actinopterygii</taxon>
        <taxon>Neopterygii</taxon>
        <taxon>Teleostei</taxon>
        <taxon>Anguilliformes</taxon>
        <taxon>Anguillidae</taxon>
        <taxon>Anguilla</taxon>
    </lineage>
</organism>
<accession>A0A0E9VCM9</accession>
<proteinExistence type="predicted"/>